<dbReference type="PRINTS" id="PR00469">
    <property type="entry name" value="PNDRDTASEII"/>
</dbReference>
<dbReference type="EMBL" id="NEVQ01000020">
    <property type="protein sequence ID" value="OZI52903.1"/>
    <property type="molecule type" value="Genomic_DNA"/>
</dbReference>
<feature type="domain" description="SoxA A3" evidence="3">
    <location>
        <begin position="379"/>
        <end position="457"/>
    </location>
</feature>
<dbReference type="PANTHER" id="PTHR42949">
    <property type="entry name" value="ANAEROBIC GLYCEROL-3-PHOSPHATE DEHYDROGENASE SUBUNIT B"/>
    <property type="match status" value="1"/>
</dbReference>
<keyword evidence="1" id="KW-0560">Oxidoreductase</keyword>
<sequence length="466" mass="49921">MTREVNVLIVGAGPAGMSAAIRLRAAGLSVLVVDEQPAPGGQIWRAVETVAATTTGKLLGDEYRAGQHLAAAFRASGADYESQTQVWQIEPGWHVYKSRAGQAEVIRADQVLLATGAQERPAPFPGWTLPGVLTVGAAQILLKTSQQVPADPIWVVGSGPLPLLYMAQLVRAGGRVAGWLDTSPAGGWRRAMPYLGDVLQRFGEIRKGLSWLRELRQAGVKRIRNVQSFRALGDGKLETLEYTVNGGATQRVPAKVVLVHEGVVPSIHMTRALDCTHHWSDQQACLVPDVDEWGQTSQRGVYLAGDGAGIAGANAACTRGELAAIGIALQAGKLTAQQAAEQALPLRKQLADQQRLRPMLDAMYPPRASIFVPSDDTIVCRCEELTAGDIRRVAALGQPGPNQIKSFTRAGMGPCQGRQCGYTIAHILAAEQQRPVAQVGFYRIRPPLKPLTLGELASLDLDGEKE</sequence>
<dbReference type="InterPro" id="IPR036188">
    <property type="entry name" value="FAD/NAD-bd_sf"/>
</dbReference>
<comment type="caution">
    <text evidence="4">The sequence shown here is derived from an EMBL/GenBank/DDBJ whole genome shotgun (WGS) entry which is preliminary data.</text>
</comment>
<dbReference type="CDD" id="cd19946">
    <property type="entry name" value="GlpA-like_Fer2_BFD-like"/>
    <property type="match status" value="1"/>
</dbReference>
<dbReference type="SUPFAM" id="SSF51905">
    <property type="entry name" value="FAD/NAD(P)-binding domain"/>
    <property type="match status" value="1"/>
</dbReference>
<dbReference type="Gene3D" id="3.50.50.60">
    <property type="entry name" value="FAD/NAD(P)-binding domain"/>
    <property type="match status" value="3"/>
</dbReference>
<dbReference type="GO" id="GO:0016491">
    <property type="term" value="F:oxidoreductase activity"/>
    <property type="evidence" value="ECO:0007669"/>
    <property type="project" value="UniProtKB-KW"/>
</dbReference>
<keyword evidence="5" id="KW-1185">Reference proteome</keyword>
<evidence type="ECO:0000259" key="2">
    <source>
        <dbReference type="Pfam" id="PF07992"/>
    </source>
</evidence>
<dbReference type="InterPro" id="IPR023753">
    <property type="entry name" value="FAD/NAD-binding_dom"/>
</dbReference>
<organism evidence="4 5">
    <name type="scientific">Bordetella genomosp. 4</name>
    <dbReference type="NCBI Taxonomy" id="463044"/>
    <lineage>
        <taxon>Bacteria</taxon>
        <taxon>Pseudomonadati</taxon>
        <taxon>Pseudomonadota</taxon>
        <taxon>Betaproteobacteria</taxon>
        <taxon>Burkholderiales</taxon>
        <taxon>Alcaligenaceae</taxon>
        <taxon>Bordetella</taxon>
    </lineage>
</organism>
<dbReference type="InterPro" id="IPR041854">
    <property type="entry name" value="BFD-like_2Fe2S-bd_dom_sf"/>
</dbReference>
<dbReference type="RefSeq" id="WP_094838746.1">
    <property type="nucleotide sequence ID" value="NZ_NEVQ01000020.1"/>
</dbReference>
<dbReference type="Pfam" id="PF17806">
    <property type="entry name" value="SO_alpha_A3"/>
    <property type="match status" value="1"/>
</dbReference>
<dbReference type="PANTHER" id="PTHR42949:SF3">
    <property type="entry name" value="ANAEROBIC GLYCEROL-3-PHOSPHATE DEHYDROGENASE SUBUNIT B"/>
    <property type="match status" value="1"/>
</dbReference>
<dbReference type="AlphaFoldDB" id="A0A261TW86"/>
<dbReference type="Proteomes" id="UP000216885">
    <property type="component" value="Unassembled WGS sequence"/>
</dbReference>
<dbReference type="InterPro" id="IPR041117">
    <property type="entry name" value="SoxA_A3"/>
</dbReference>
<proteinExistence type="predicted"/>
<dbReference type="PIRSF" id="PIRSF037495">
    <property type="entry name" value="Opine_OX_OoxA/HcnB"/>
    <property type="match status" value="1"/>
</dbReference>
<dbReference type="Gene3D" id="1.10.10.1100">
    <property type="entry name" value="BFD-like [2Fe-2S]-binding domain"/>
    <property type="match status" value="1"/>
</dbReference>
<evidence type="ECO:0000313" key="4">
    <source>
        <dbReference type="EMBL" id="OZI52903.1"/>
    </source>
</evidence>
<feature type="domain" description="FAD/NAD(P)-binding" evidence="2">
    <location>
        <begin position="6"/>
        <end position="316"/>
    </location>
</feature>
<protein>
    <submittedName>
        <fullName evidence="4">FAD/NAD(P)-binding oxidoreductase</fullName>
    </submittedName>
</protein>
<dbReference type="PRINTS" id="PR00368">
    <property type="entry name" value="FADPNR"/>
</dbReference>
<gene>
    <name evidence="4" type="ORF">CAL20_19765</name>
</gene>
<dbReference type="InterPro" id="IPR017224">
    <property type="entry name" value="Opine_Oxase_asu/HCN_bsu"/>
</dbReference>
<evidence type="ECO:0000259" key="3">
    <source>
        <dbReference type="Pfam" id="PF17806"/>
    </source>
</evidence>
<evidence type="ECO:0000313" key="5">
    <source>
        <dbReference type="Proteomes" id="UP000216885"/>
    </source>
</evidence>
<dbReference type="Pfam" id="PF07992">
    <property type="entry name" value="Pyr_redox_2"/>
    <property type="match status" value="1"/>
</dbReference>
<name>A0A261TW86_9BORD</name>
<dbReference type="InterPro" id="IPR051691">
    <property type="entry name" value="Metab_Enz_Cyan_OpOx_G3PDH"/>
</dbReference>
<reference evidence="4 5" key="1">
    <citation type="submission" date="2017-05" db="EMBL/GenBank/DDBJ databases">
        <title>Complete and WGS of Bordetella genogroups.</title>
        <authorList>
            <person name="Spilker T."/>
            <person name="LiPuma J."/>
        </authorList>
    </citation>
    <scope>NUCLEOTIDE SEQUENCE [LARGE SCALE GENOMIC DNA]</scope>
    <source>
        <strain evidence="4 5">AU9919</strain>
    </source>
</reference>
<accession>A0A261TW86</accession>
<evidence type="ECO:0000256" key="1">
    <source>
        <dbReference type="ARBA" id="ARBA00023002"/>
    </source>
</evidence>